<keyword evidence="11" id="KW-0812">Transmembrane</keyword>
<dbReference type="FunFam" id="1.25.40.10:FF:000032">
    <property type="entry name" value="Interferon-induced protein with tetratricopeptide repeats 5"/>
    <property type="match status" value="2"/>
</dbReference>
<evidence type="ECO:0000259" key="14">
    <source>
        <dbReference type="PROSITE" id="PS51182"/>
    </source>
</evidence>
<dbReference type="PROSITE" id="PS51181">
    <property type="entry name" value="PPASE_TENSIN"/>
    <property type="match status" value="1"/>
</dbReference>
<dbReference type="STRING" id="84645.A0A498NE38"/>
<evidence type="ECO:0000256" key="10">
    <source>
        <dbReference type="SAM" id="MobiDB-lite"/>
    </source>
</evidence>
<dbReference type="Gene3D" id="3.90.190.10">
    <property type="entry name" value="Protein tyrosine phosphatase superfamily"/>
    <property type="match status" value="1"/>
</dbReference>
<evidence type="ECO:0000256" key="6">
    <source>
        <dbReference type="ARBA" id="ARBA00022859"/>
    </source>
</evidence>
<dbReference type="InterPro" id="IPR000387">
    <property type="entry name" value="Tyr_Pase_dom"/>
</dbReference>
<proteinExistence type="evidence at protein level"/>
<keyword evidence="4" id="KW-0677">Repeat</keyword>
<evidence type="ECO:0000256" key="3">
    <source>
        <dbReference type="ARBA" id="ARBA00022588"/>
    </source>
</evidence>
<keyword evidence="17" id="KW-1267">Proteomics identification</keyword>
<feature type="region of interest" description="Disordered" evidence="10">
    <location>
        <begin position="234"/>
        <end position="276"/>
    </location>
</feature>
<evidence type="ECO:0000256" key="9">
    <source>
        <dbReference type="SAM" id="Coils"/>
    </source>
</evidence>
<evidence type="ECO:0000259" key="12">
    <source>
        <dbReference type="PROSITE" id="PS50056"/>
    </source>
</evidence>
<dbReference type="Pfam" id="PF13181">
    <property type="entry name" value="TPR_8"/>
    <property type="match status" value="1"/>
</dbReference>
<keyword evidence="11" id="KW-1133">Transmembrane helix</keyword>
<dbReference type="InterPro" id="IPR014020">
    <property type="entry name" value="Tensin_C2-dom"/>
</dbReference>
<feature type="transmembrane region" description="Helical" evidence="11">
    <location>
        <begin position="417"/>
        <end position="438"/>
    </location>
</feature>
<dbReference type="FunFam" id="1.25.40.10:FF:000036">
    <property type="entry name" value="interferon-induced protein with tetratricopeptide repeats 5"/>
    <property type="match status" value="2"/>
</dbReference>
<evidence type="ECO:0007829" key="17">
    <source>
        <dbReference type="PeptideAtlas" id="A0A498NE38"/>
    </source>
</evidence>
<evidence type="ECO:0000259" key="13">
    <source>
        <dbReference type="PROSITE" id="PS51181"/>
    </source>
</evidence>
<dbReference type="InterPro" id="IPR035892">
    <property type="entry name" value="C2_domain_sf"/>
</dbReference>
<dbReference type="InterPro" id="IPR019734">
    <property type="entry name" value="TPR_rpt"/>
</dbReference>
<feature type="domain" description="Phosphatase tensin-type" evidence="13">
    <location>
        <begin position="1"/>
        <end position="121"/>
    </location>
</feature>
<dbReference type="EMBL" id="QBIY01011738">
    <property type="protein sequence ID" value="RXN29876.1"/>
    <property type="molecule type" value="Genomic_DNA"/>
</dbReference>
<comment type="caution">
    <text evidence="15">The sequence shown here is derived from an EMBL/GenBank/DDBJ whole genome shotgun (WGS) entry which is preliminary data.</text>
</comment>
<evidence type="ECO:0000256" key="8">
    <source>
        <dbReference type="ARBA" id="ARBA00038336"/>
    </source>
</evidence>
<accession>A0A498NE38</accession>
<dbReference type="GO" id="GO:0051607">
    <property type="term" value="P:defense response to virus"/>
    <property type="evidence" value="ECO:0007669"/>
    <property type="project" value="TreeGrafter"/>
</dbReference>
<dbReference type="InterPro" id="IPR029021">
    <property type="entry name" value="Prot-tyrosine_phosphatase-like"/>
</dbReference>
<dbReference type="SMART" id="SM01326">
    <property type="entry name" value="PTEN_C2"/>
    <property type="match status" value="1"/>
</dbReference>
<dbReference type="SUPFAM" id="SSF49562">
    <property type="entry name" value="C2 domain (Calcium/lipid-binding domain, CaLB)"/>
    <property type="match status" value="1"/>
</dbReference>
<evidence type="ECO:0000256" key="2">
    <source>
        <dbReference type="ARBA" id="ARBA00007881"/>
    </source>
</evidence>
<feature type="domain" description="C2 tensin-type" evidence="14">
    <location>
        <begin position="126"/>
        <end position="319"/>
    </location>
</feature>
<dbReference type="Proteomes" id="UP000290572">
    <property type="component" value="Unassembled WGS sequence"/>
</dbReference>
<dbReference type="Gene3D" id="2.10.50.10">
    <property type="entry name" value="Tumor Necrosis Factor Receptor, subunit A, domain 2"/>
    <property type="match status" value="1"/>
</dbReference>
<dbReference type="InterPro" id="IPR001368">
    <property type="entry name" value="TNFR/NGFR_Cys_rich_reg"/>
</dbReference>
<dbReference type="Pfam" id="PF10409">
    <property type="entry name" value="PTEN_C2"/>
    <property type="match status" value="1"/>
</dbReference>
<organism evidence="15 16">
    <name type="scientific">Labeo rohita</name>
    <name type="common">Indian major carp</name>
    <name type="synonym">Cyprinus rohita</name>
    <dbReference type="NCBI Taxonomy" id="84645"/>
    <lineage>
        <taxon>Eukaryota</taxon>
        <taxon>Metazoa</taxon>
        <taxon>Chordata</taxon>
        <taxon>Craniata</taxon>
        <taxon>Vertebrata</taxon>
        <taxon>Euteleostomi</taxon>
        <taxon>Actinopterygii</taxon>
        <taxon>Neopterygii</taxon>
        <taxon>Teleostei</taxon>
        <taxon>Ostariophysi</taxon>
        <taxon>Cypriniformes</taxon>
        <taxon>Cyprinidae</taxon>
        <taxon>Labeoninae</taxon>
        <taxon>Labeonini</taxon>
        <taxon>Labeo</taxon>
    </lineage>
</organism>
<name>A0A498NE38_LABRO</name>
<protein>
    <submittedName>
        <fullName evidence="15">Phosphatidylinositol 3,4,5-trisphosphate 3-phosphatase /dual-specificity phosphatase PTEN-like isoform X2</fullName>
    </submittedName>
</protein>
<keyword evidence="11" id="KW-0472">Membrane</keyword>
<evidence type="ECO:0000256" key="5">
    <source>
        <dbReference type="ARBA" id="ARBA00022803"/>
    </source>
</evidence>
<dbReference type="Pfam" id="PF22785">
    <property type="entry name" value="Tc-R-P"/>
    <property type="match status" value="1"/>
</dbReference>
<comment type="similarity">
    <text evidence="8">Belongs to the IFIT family.</text>
</comment>
<feature type="domain" description="Tyrosine specific protein phosphatases" evidence="12">
    <location>
        <begin position="38"/>
        <end position="109"/>
    </location>
</feature>
<dbReference type="SMART" id="SM00028">
    <property type="entry name" value="TPR"/>
    <property type="match status" value="7"/>
</dbReference>
<dbReference type="GO" id="GO:0042995">
    <property type="term" value="C:cell projection"/>
    <property type="evidence" value="ECO:0007669"/>
    <property type="project" value="UniProtKB-SubCell"/>
</dbReference>
<keyword evidence="5" id="KW-0802">TPR repeat</keyword>
<dbReference type="Gene3D" id="1.25.40.10">
    <property type="entry name" value="Tetratricopeptide repeat domain"/>
    <property type="match status" value="11"/>
</dbReference>
<comment type="subcellular location">
    <subcellularLocation>
        <location evidence="1">Cell projection</location>
    </subcellularLocation>
</comment>
<dbReference type="SUPFAM" id="SSF57586">
    <property type="entry name" value="TNF receptor-like"/>
    <property type="match status" value="1"/>
</dbReference>
<dbReference type="PANTHER" id="PTHR10271">
    <property type="entry name" value="INTERFERON-INDUCED PROTEIN WITH TETRATRICOPEPTIDE REPEATS"/>
    <property type="match status" value="1"/>
</dbReference>
<dbReference type="PROSITE" id="PS00383">
    <property type="entry name" value="TYR_PHOSPHATASE_1"/>
    <property type="match status" value="1"/>
</dbReference>
<dbReference type="GO" id="GO:0016791">
    <property type="term" value="F:phosphatase activity"/>
    <property type="evidence" value="ECO:0007669"/>
    <property type="project" value="UniProtKB-ARBA"/>
</dbReference>
<keyword evidence="16" id="KW-1185">Reference proteome</keyword>
<dbReference type="SMART" id="SM00208">
    <property type="entry name" value="TNFR"/>
    <property type="match status" value="3"/>
</dbReference>
<dbReference type="InterPro" id="IPR011990">
    <property type="entry name" value="TPR-like_helical_dom_sf"/>
</dbReference>
<dbReference type="PROSITE" id="PS50056">
    <property type="entry name" value="TYR_PHOSPHATASE_2"/>
    <property type="match status" value="1"/>
</dbReference>
<keyword evidence="9" id="KW-0175">Coiled coil</keyword>
<keyword evidence="6" id="KW-0391">Immunity</keyword>
<gene>
    <name evidence="15" type="ORF">ROHU_036255</name>
</gene>
<dbReference type="InterPro" id="IPR016130">
    <property type="entry name" value="Tyr_Pase_AS"/>
</dbReference>
<evidence type="ECO:0000256" key="1">
    <source>
        <dbReference type="ARBA" id="ARBA00004316"/>
    </source>
</evidence>
<evidence type="ECO:0000256" key="11">
    <source>
        <dbReference type="SAM" id="Phobius"/>
    </source>
</evidence>
<sequence length="1940" mass="225360">MKEKDAMQMPCSLVCATLLALAQYPFEDHNPPQLELIKPFCEDLDQWLSEDENHVAAIHCKAGKGRTGVMICAYLLHRKKFSEAQEALDFYGEVRTRDKKGVTIPSQRRYVYYYSYLLKNKLEYKPIALLFHKMVFQTLPMFSGGTCNPQFVVYQLKVKIHTSNPAHTRREEKHMIFEFPQPLPVCGDIKVEFFHKQSKMMKKDKMFHFWVNTFFIPGPEEAGEKVENGSVVNDVDSLSSQSQSSPAEREREKERGIAAAGLEREKGAERGGERAGVADGDKDYLILTLTKNDLDKANKDKANRYFSPNFKVKLYFTKTVEEPSNSEASTSTSVTPDLLTVGLTEGRLRRTRRSACEFGTYQHEGKTCCLCMKGYRVLSDCTDKNETYCERCEDRTYMDHPNSDHKCQPCKICEPNGTIVAVLVTLILVAIVVVFLLWKKRKLCFKDKQKQDPSRPEEDLPLKGYRVLSDCTDKNETYFQFSVFQLLTVGLTEGRLRRTRRSACEFGTYQHEGKTCCLCQTGYRVLSDCTDKTETNCESKHGDKEQMFTVFQHCLQKLECHFTWDLRQYQNELQGMRRSMQDVDQERCTWLVHYNNLLGYIQQTLGFNTEVLKHLQKAESLILKQHLEKLECHFTWDLSCSKNELKVLLRGLQDVDQQTCTWLLHYYNLLGYIQHALGFNREALKYLQKAESVMQEQETEEAGVRLQVNKANLAWIYYYLGEMDKSKGYLEEVENLQRMHPAPPGCTLHPEVSGEKGWTLVKFDKFKKHQAIEVLKMALKAEPERKEWHKGLAIAMSKAYTNQNFPPEQKDEILKQLKAAHEKEQNDLLLHALYLERVQSANIKSEMQDLLKKTLETGNLECLGVILSLKQHLEKLECHFTWDLGCSKNELKALLSDLKDVDQQTCTWLLHYYNLLGYIQHTLGFNRDALEYLQKAERVIQEQETEEAGVRLQVNKANLAWIYYYFGEMNKSKGYLEEVERLQQMHPAPPGCALHPEVNGEKGWTLLKFNKSKKHQAIEVLKMALKAEPERKEWHKGLAIAMSKAHTNQKCPPEQKLSEVQSANIESEMQGLLEQTLKTGNLECLGTILSNLQRLECHFTWDLGKFRNELQGMRRTMQDVDQERCTWLVHYNNLLSYIQQTLGSNTEALMYLQKAESLMQEQGTEETGARLQVNKANLAWVYFHIGDMDKSKGYLEEVKRLQQMHPAPPGCALHPEVSGEKGWTLVKFNKSKKCQAIDYFKMALKAEPERKEWHKGLAVAMSRAYLKSEFTPELDSEILQQVKTAAEMDPNDLFLQSLYILKKSEVKTEKNDEEMQSLVERSINTGKLEGLGYILECFRSISIERAIQEGQKVREKFPTSTKVLRILSNLYRGKVFGMKKDSQERQKLIETCIELFEKVVKEYPDCVRGRLTYATLYHYANNPVRANKIYQQLLSEKDDLPPHTQQLLYYSYACHLHHTQQSRDKSIDFLMKATEIQNKSEDKQKSIMILEQTVKNDRNTRCKEISQFLKRVLKDDLKQHLQKLECHFTWDLSCSKNELTELLRNLQDVDQQTCTWLLHYYNLLGYIQQALGSNTEALTYLQKAESGMEEQETEEAGVRLQVNKANLAWIYFHMGDMDKSKGYLEEVERLRRMHPAPPGCALHPEVSGEKGWTLVKFDKSKKHQAIDYFKMALEAEPERKEWHKGLAIAVSRVYVNHKCPPELEDEILKQLKTAHENEPNSLRLHALYLEKLSKVQSANIESEMQDLLERTLETENLGGLGTILRYYRTISVDKSIEVAERAREKFPTSNRVLTHLANCYKWKVYKKDITENETLAKKAIELFEELVRHYPDSLRDKVTLASLHYYAHNNERTDEIYQQLLSEKDDLPPHSQQYFYYSYACYLYKCKRLDDSINFHMKAAEIPDNTAERQKSIKILQKSGMNHKNRRCVEIQNFLKKINI</sequence>
<dbReference type="InterPro" id="IPR003595">
    <property type="entry name" value="Tyr_Pase_cat"/>
</dbReference>
<feature type="compositionally biased region" description="Low complexity" evidence="10">
    <location>
        <begin position="234"/>
        <end position="245"/>
    </location>
</feature>
<dbReference type="SUPFAM" id="SSF81901">
    <property type="entry name" value="HCP-like"/>
    <property type="match status" value="1"/>
</dbReference>
<dbReference type="Gene3D" id="2.60.40.1110">
    <property type="match status" value="1"/>
</dbReference>
<reference evidence="15 16" key="1">
    <citation type="submission" date="2018-03" db="EMBL/GenBank/DDBJ databases">
        <title>Draft genome sequence of Rohu Carp (Labeo rohita).</title>
        <authorList>
            <person name="Das P."/>
            <person name="Kushwaha B."/>
            <person name="Joshi C.G."/>
            <person name="Kumar D."/>
            <person name="Nagpure N.S."/>
            <person name="Sahoo L."/>
            <person name="Das S.P."/>
            <person name="Bit A."/>
            <person name="Patnaik S."/>
            <person name="Meher P.K."/>
            <person name="Jayasankar P."/>
            <person name="Koringa P.G."/>
            <person name="Patel N.V."/>
            <person name="Hinsu A.T."/>
            <person name="Kumar R."/>
            <person name="Pandey M."/>
            <person name="Agarwal S."/>
            <person name="Srivastava S."/>
            <person name="Singh M."/>
            <person name="Iquebal M.A."/>
            <person name="Jaiswal S."/>
            <person name="Angadi U.B."/>
            <person name="Kumar N."/>
            <person name="Raza M."/>
            <person name="Shah T.M."/>
            <person name="Rai A."/>
            <person name="Jena J.K."/>
        </authorList>
    </citation>
    <scope>NUCLEOTIDE SEQUENCE [LARGE SCALE GENOMIC DNA]</scope>
    <source>
        <strain evidence="15">DASCIFA01</strain>
        <tissue evidence="15">Testis</tissue>
    </source>
</reference>
<dbReference type="FunFam" id="2.60.40.1110:FF:000003">
    <property type="entry name" value="Phosphatidylinositol 3,4,5-trisphosphate 3-phosphatase and dual-specificity protein phosphatase PTEN"/>
    <property type="match status" value="1"/>
</dbReference>
<evidence type="ECO:0000256" key="7">
    <source>
        <dbReference type="ARBA" id="ARBA00023273"/>
    </source>
</evidence>
<dbReference type="PANTHER" id="PTHR10271:SF14">
    <property type="entry name" value="INTERFERON-INDUCED PROTEIN WITH TETRATRICOPEPTIDE REPEATS-RELATED"/>
    <property type="match status" value="1"/>
</dbReference>
<evidence type="ECO:0000256" key="4">
    <source>
        <dbReference type="ARBA" id="ARBA00022737"/>
    </source>
</evidence>
<keyword evidence="7" id="KW-0966">Cell projection</keyword>
<feature type="compositionally biased region" description="Basic and acidic residues" evidence="10">
    <location>
        <begin position="247"/>
        <end position="273"/>
    </location>
</feature>
<dbReference type="SUPFAM" id="SSF52799">
    <property type="entry name" value="(Phosphotyrosine protein) phosphatases II"/>
    <property type="match status" value="1"/>
</dbReference>
<dbReference type="GO" id="GO:0005829">
    <property type="term" value="C:cytosol"/>
    <property type="evidence" value="ECO:0007669"/>
    <property type="project" value="TreeGrafter"/>
</dbReference>
<keyword evidence="3" id="KW-0399">Innate immunity</keyword>
<comment type="similarity">
    <text evidence="2">Belongs to the PTEN phosphatase protein family.</text>
</comment>
<dbReference type="InterPro" id="IPR029023">
    <property type="entry name" value="Tensin_phosphatase"/>
</dbReference>
<evidence type="ECO:0000313" key="15">
    <source>
        <dbReference type="EMBL" id="RXN29876.1"/>
    </source>
</evidence>
<dbReference type="SUPFAM" id="SSF48452">
    <property type="entry name" value="TPR-like"/>
    <property type="match status" value="4"/>
</dbReference>
<feature type="coiled-coil region" evidence="9">
    <location>
        <begin position="926"/>
        <end position="953"/>
    </location>
</feature>
<dbReference type="SMART" id="SM00404">
    <property type="entry name" value="PTPc_motif"/>
    <property type="match status" value="1"/>
</dbReference>
<dbReference type="GO" id="GO:0045087">
    <property type="term" value="P:innate immune response"/>
    <property type="evidence" value="ECO:0007669"/>
    <property type="project" value="UniProtKB-KW"/>
</dbReference>
<evidence type="ECO:0000313" key="16">
    <source>
        <dbReference type="Proteomes" id="UP000290572"/>
    </source>
</evidence>
<dbReference type="PROSITE" id="PS51182">
    <property type="entry name" value="C2_TENSIN"/>
    <property type="match status" value="1"/>
</dbReference>